<feature type="region of interest" description="Disordered" evidence="1">
    <location>
        <begin position="98"/>
        <end position="150"/>
    </location>
</feature>
<proteinExistence type="predicted"/>
<dbReference type="Proteomes" id="UP000237271">
    <property type="component" value="Unassembled WGS sequence"/>
</dbReference>
<protein>
    <submittedName>
        <fullName evidence="2">Uncharacterized protein</fullName>
    </submittedName>
</protein>
<name>A0A2P4XLQ0_9STRA</name>
<accession>A0A2P4XLQ0</accession>
<evidence type="ECO:0000313" key="2">
    <source>
        <dbReference type="EMBL" id="POM66467.1"/>
    </source>
</evidence>
<feature type="compositionally biased region" description="Low complexity" evidence="1">
    <location>
        <begin position="106"/>
        <end position="117"/>
    </location>
</feature>
<sequence length="150" mass="17658">MSLSACLTRCPDRGKTISASGRPTEIYPERKSEDNVRDMQAQERYTLSKGTPETVTTKYNYREVYSYCEYPHHNFQQYRVLQKTFKMTNLKRENPYRSSKIECRGRNNNGIRRCNNNKSYGNNKLGDSGRYREQGWRKNRPLGSGEHDEL</sequence>
<dbReference type="AlphaFoldDB" id="A0A2P4XLQ0"/>
<organism evidence="2 3">
    <name type="scientific">Phytophthora palmivora</name>
    <dbReference type="NCBI Taxonomy" id="4796"/>
    <lineage>
        <taxon>Eukaryota</taxon>
        <taxon>Sar</taxon>
        <taxon>Stramenopiles</taxon>
        <taxon>Oomycota</taxon>
        <taxon>Peronosporomycetes</taxon>
        <taxon>Peronosporales</taxon>
        <taxon>Peronosporaceae</taxon>
        <taxon>Phytophthora</taxon>
    </lineage>
</organism>
<feature type="compositionally biased region" description="Basic and acidic residues" evidence="1">
    <location>
        <begin position="127"/>
        <end position="136"/>
    </location>
</feature>
<gene>
    <name evidence="2" type="ORF">PHPALM_17668</name>
</gene>
<keyword evidence="3" id="KW-1185">Reference proteome</keyword>
<evidence type="ECO:0000256" key="1">
    <source>
        <dbReference type="SAM" id="MobiDB-lite"/>
    </source>
</evidence>
<comment type="caution">
    <text evidence="2">The sequence shown here is derived from an EMBL/GenBank/DDBJ whole genome shotgun (WGS) entry which is preliminary data.</text>
</comment>
<reference evidence="2 3" key="1">
    <citation type="journal article" date="2017" name="Genome Biol. Evol.">
        <title>Phytophthora megakarya and P. palmivora, closely related causal agents of cacao black pod rot, underwent increases in genome sizes and gene numbers by different mechanisms.</title>
        <authorList>
            <person name="Ali S.S."/>
            <person name="Shao J."/>
            <person name="Lary D.J."/>
            <person name="Kronmiller B."/>
            <person name="Shen D."/>
            <person name="Strem M.D."/>
            <person name="Amoako-Attah I."/>
            <person name="Akrofi A.Y."/>
            <person name="Begoude B.A."/>
            <person name="Ten Hoopen G.M."/>
            <person name="Coulibaly K."/>
            <person name="Kebe B.I."/>
            <person name="Melnick R.L."/>
            <person name="Guiltinan M.J."/>
            <person name="Tyler B.M."/>
            <person name="Meinhardt L.W."/>
            <person name="Bailey B.A."/>
        </authorList>
    </citation>
    <scope>NUCLEOTIDE SEQUENCE [LARGE SCALE GENOMIC DNA]</scope>
    <source>
        <strain evidence="3">sbr112.9</strain>
    </source>
</reference>
<dbReference type="EMBL" id="NCKW01009609">
    <property type="protein sequence ID" value="POM66467.1"/>
    <property type="molecule type" value="Genomic_DNA"/>
</dbReference>
<evidence type="ECO:0000313" key="3">
    <source>
        <dbReference type="Proteomes" id="UP000237271"/>
    </source>
</evidence>